<sequence length="1753" mass="203009">MLLSHHPQQQNKITETSNKSKEQELEYYNLEQESRSWIQEFDAKSIGATLFDKNHSDTLDYPSLHKLFTHFDERLLSNLTLNTMEYSVFGLVSTCLNFKHANKQVFVILLKLVDILTSKHKKVLDSLLSSNSDSLKNVNFLKFLFIYETVLRDVYSSNTYGWEKDKDASSLLEQISQEFIAHKLNSKNNEGLETSQQETDLRKIISVALSLNEIFSAVFTANLSESSILEMIESLNRISAHILSSHHAHKFDWAFRTYLNISSRVLNLTSIILRQSSMSIVFTAMFVKKMIYLKENFLKLSQTPHFLLFKQRMDEQLVHMDDIIYQYLKNTNGGISKSLIDTDMNNYGLIVSNTLSFKCQFLKANIGDNVSYLFKTLVSISRENPSSLIHSMNLIYKAFEHEVNHNTFLTESTNLYIKTKQAFMFSIIWLIFLEYNKGNIQQEDFFSLLETLLRILHDFDIYKTASENSVPYKFLEGLVNRVFRNILIFELDSLTTSQVKQIMTCLRRVIITDYRIIEGYYSYIWKMVLKIQQRDIEAFHLSEFMGDMLSIFVHFAKGKQAFDDLFSAIDMIHQSFRNSIKSLVQNIAPTDIVIYFNYLIDLVNQRLDEYGEQEAKRLLVVLLFPLTSFGFYVTLNESNYKKLQKLAKQCCTKIVKRLMNLGMSEQNQAAVIQLYYSMSNIIYRSEEFSSDVFSMKDINNHNGEDYVINYYDGTGLTMNSFINGKPFKDVFQTLSFKNKGIYCYIIFRRMMSINQQVNIRKHNLITSNQELYSYETQESKTEQELLTQNFQIYFDFIQNELNSYMHLHKFKDEDFSHEEISSYDWGGFIESIDNEKKYLSMLCYMRNLSQFMLTQLINAIRIKGNSFKLLPYSLERVTLDLWKDDMLFEQRDVQDSFEEFLYNEVKKSIKYASTMLFGELKWAKKVKSIIKKATLEIDLSDCRKVEKKIHSLMKYVDSKIFQSSSEDSLDMNLFSSFQTQFTYSQTIQNWNEYLCPFINLIPLFPFKYFSSRFAMSMFCMLLCYDVIINCDIASSNTSKNFTDCTFPLFGSNRIKFIASLRHVQLLLLKTLPEENVREMIQIGSPLLLRYYIRTCSATSKTIANDYSELLNSYTAEVLRILFKSLLKGNSTMHEHDLSHSILSTLLHVDVLKNHDLTTKMLHVRFTNTLLSALFSQLRVIEPRSDESFDHEDEMNETCYALLFQNSLLGKTLNIYEFEHELVEYSTQNKRNISMEMFENVILFAKILLVTSHSSKGLPSSNLLNTQELMRNLYECMSCFLDSSQVATTLMHTSSLTELIELVTLYGPSLGEDSCSTTQCPIPPSSLFVKIVKFIQDHIASTLHKPLDDTVSSLHNKKIGTKSEGERILSMMVSSLSQPQIDFLIRLHLDQLNEFNQHYSMPTITVQNASHHQKQVQTNVAKLENIISSLHICLESIHKKELLFYLCNIIESLKFSTRSYLFNSVPVSNHSSLNKEYWQINASIQSMVVKLLKLVSFITNEMRTSQIEIPKSSIDVLISLVSDVAVSSSIFTYSSIDVASRGKNILELAKLSYSDLNVMKLDPNIVIILSEILETLVKHNILNVSKISCVQTLLNCIMNMMFVRVVVFDSLLESKDNQILSLSSCTQCAEAIGAVYHCISKLVSWDEFKAHIVFEFISTFSAINELVGFEDNNDDRSTTTKHHHHDGQQFISKLLASNKKKILDHLIKNGIFVLLSSNVVKFKISNWIQESSKIQTLQHLFTHILQYHATEMGF</sequence>
<reference evidence="2 3" key="1">
    <citation type="journal article" date="2018" name="BMC Genomics">
        <title>The genome of Naegleria lovaniensis, the basis for a comparative approach to unravel pathogenicity factors of the human pathogenic amoeba N. fowleri.</title>
        <authorList>
            <person name="Liechti N."/>
            <person name="Schurch N."/>
            <person name="Bruggmann R."/>
            <person name="Wittwer M."/>
        </authorList>
    </citation>
    <scope>NUCLEOTIDE SEQUENCE [LARGE SCALE GENOMIC DNA]</scope>
    <source>
        <strain evidence="2 3">ATCC 30569</strain>
    </source>
</reference>
<organism evidence="2 3">
    <name type="scientific">Naegleria lovaniensis</name>
    <name type="common">Amoeba</name>
    <dbReference type="NCBI Taxonomy" id="51637"/>
    <lineage>
        <taxon>Eukaryota</taxon>
        <taxon>Discoba</taxon>
        <taxon>Heterolobosea</taxon>
        <taxon>Tetramitia</taxon>
        <taxon>Eutetramitia</taxon>
        <taxon>Vahlkampfiidae</taxon>
        <taxon>Naegleria</taxon>
    </lineage>
</organism>
<name>A0AA88GNX5_NAELO</name>
<keyword evidence="3" id="KW-1185">Reference proteome</keyword>
<evidence type="ECO:0000313" key="2">
    <source>
        <dbReference type="EMBL" id="KAG2386240.1"/>
    </source>
</evidence>
<dbReference type="GeneID" id="68095141"/>
<evidence type="ECO:0000256" key="1">
    <source>
        <dbReference type="SAM" id="MobiDB-lite"/>
    </source>
</evidence>
<proteinExistence type="predicted"/>
<evidence type="ECO:0000313" key="3">
    <source>
        <dbReference type="Proteomes" id="UP000816034"/>
    </source>
</evidence>
<accession>A0AA88GNX5</accession>
<dbReference type="Proteomes" id="UP000816034">
    <property type="component" value="Unassembled WGS sequence"/>
</dbReference>
<dbReference type="RefSeq" id="XP_044550232.1">
    <property type="nucleotide sequence ID" value="XM_044692130.1"/>
</dbReference>
<feature type="compositionally biased region" description="Polar residues" evidence="1">
    <location>
        <begin position="1"/>
        <end position="17"/>
    </location>
</feature>
<gene>
    <name evidence="2" type="ORF">C9374_002686</name>
</gene>
<comment type="caution">
    <text evidence="2">The sequence shown here is derived from an EMBL/GenBank/DDBJ whole genome shotgun (WGS) entry which is preliminary data.</text>
</comment>
<protein>
    <submittedName>
        <fullName evidence="2">Uncharacterized protein</fullName>
    </submittedName>
</protein>
<dbReference type="EMBL" id="PYSW02000016">
    <property type="protein sequence ID" value="KAG2386240.1"/>
    <property type="molecule type" value="Genomic_DNA"/>
</dbReference>
<feature type="region of interest" description="Disordered" evidence="1">
    <location>
        <begin position="1"/>
        <end position="20"/>
    </location>
</feature>